<dbReference type="SFLD" id="SFLDS00003">
    <property type="entry name" value="Haloacid_Dehalogenase"/>
    <property type="match status" value="1"/>
</dbReference>
<dbReference type="Proteomes" id="UP000030016">
    <property type="component" value="Unassembled WGS sequence"/>
</dbReference>
<dbReference type="InterPro" id="IPR000150">
    <property type="entry name" value="Cof"/>
</dbReference>
<proteinExistence type="predicted"/>
<dbReference type="InterPro" id="IPR006379">
    <property type="entry name" value="HAD-SF_hydro_IIB"/>
</dbReference>
<evidence type="ECO:0000313" key="1">
    <source>
        <dbReference type="EMBL" id="KGN03248.1"/>
    </source>
</evidence>
<dbReference type="Gene3D" id="3.40.50.1000">
    <property type="entry name" value="HAD superfamily/HAD-like"/>
    <property type="match status" value="1"/>
</dbReference>
<dbReference type="EMBL" id="JDRX01000002">
    <property type="protein sequence ID" value="KGN03248.1"/>
    <property type="molecule type" value="Genomic_DNA"/>
</dbReference>
<accession>A0AA88ZR13</accession>
<dbReference type="Gene3D" id="3.30.1240.10">
    <property type="match status" value="1"/>
</dbReference>
<reference evidence="1 2" key="1">
    <citation type="submission" date="2014-01" db="EMBL/GenBank/DDBJ databases">
        <title>Plasmidome dynamics in the species complex Clostridium novyi sensu lato converts strains of independent lineages into distinctly different pathogens.</title>
        <authorList>
            <person name="Skarin H."/>
            <person name="Segerman B."/>
        </authorList>
    </citation>
    <scope>NUCLEOTIDE SEQUENCE [LARGE SCALE GENOMIC DNA]</scope>
    <source>
        <strain evidence="1 2">4570</strain>
    </source>
</reference>
<dbReference type="PANTHER" id="PTHR10000">
    <property type="entry name" value="PHOSPHOSERINE PHOSPHATASE"/>
    <property type="match status" value="1"/>
</dbReference>
<dbReference type="CDD" id="cd07516">
    <property type="entry name" value="HAD_Pase"/>
    <property type="match status" value="1"/>
</dbReference>
<protein>
    <submittedName>
        <fullName evidence="1">HAD family hydrolase</fullName>
    </submittedName>
</protein>
<evidence type="ECO:0000313" key="2">
    <source>
        <dbReference type="Proteomes" id="UP000030016"/>
    </source>
</evidence>
<dbReference type="AlphaFoldDB" id="A0AA88ZR13"/>
<dbReference type="InterPro" id="IPR036412">
    <property type="entry name" value="HAD-like_sf"/>
</dbReference>
<dbReference type="SUPFAM" id="SSF56784">
    <property type="entry name" value="HAD-like"/>
    <property type="match status" value="1"/>
</dbReference>
<dbReference type="SFLD" id="SFLDG01140">
    <property type="entry name" value="C2.B:_Phosphomannomutase_and_P"/>
    <property type="match status" value="1"/>
</dbReference>
<gene>
    <name evidence="1" type="ORF">Z969_01235</name>
</gene>
<dbReference type="RefSeq" id="WP_039248261.1">
    <property type="nucleotide sequence ID" value="NZ_JDRX01000002.1"/>
</dbReference>
<dbReference type="PANTHER" id="PTHR10000:SF8">
    <property type="entry name" value="HAD SUPERFAMILY HYDROLASE-LIKE, TYPE 3"/>
    <property type="match status" value="1"/>
</dbReference>
<dbReference type="GO" id="GO:0000287">
    <property type="term" value="F:magnesium ion binding"/>
    <property type="evidence" value="ECO:0007669"/>
    <property type="project" value="TreeGrafter"/>
</dbReference>
<dbReference type="PROSITE" id="PS01229">
    <property type="entry name" value="COF_2"/>
    <property type="match status" value="1"/>
</dbReference>
<dbReference type="NCBIfam" id="TIGR00099">
    <property type="entry name" value="Cof-subfamily"/>
    <property type="match status" value="1"/>
</dbReference>
<name>A0AA88ZR13_CLONO</name>
<dbReference type="InterPro" id="IPR023214">
    <property type="entry name" value="HAD_sf"/>
</dbReference>
<dbReference type="Pfam" id="PF08282">
    <property type="entry name" value="Hydrolase_3"/>
    <property type="match status" value="1"/>
</dbReference>
<keyword evidence="1" id="KW-0378">Hydrolase</keyword>
<dbReference type="NCBIfam" id="TIGR01484">
    <property type="entry name" value="HAD-SF-IIB"/>
    <property type="match status" value="1"/>
</dbReference>
<dbReference type="GO" id="GO:0005829">
    <property type="term" value="C:cytosol"/>
    <property type="evidence" value="ECO:0007669"/>
    <property type="project" value="TreeGrafter"/>
</dbReference>
<organism evidence="1 2">
    <name type="scientific">Clostridium novyi A str. 4570</name>
    <dbReference type="NCBI Taxonomy" id="1444290"/>
    <lineage>
        <taxon>Bacteria</taxon>
        <taxon>Bacillati</taxon>
        <taxon>Bacillota</taxon>
        <taxon>Clostridia</taxon>
        <taxon>Eubacteriales</taxon>
        <taxon>Clostridiaceae</taxon>
        <taxon>Clostridium</taxon>
    </lineage>
</organism>
<comment type="caution">
    <text evidence="1">The sequence shown here is derived from an EMBL/GenBank/DDBJ whole genome shotgun (WGS) entry which is preliminary data.</text>
</comment>
<sequence length="274" mass="30504">MAYKLICLDMDGTLLDTNKKISDRTKNAIKKAHEKGVKIAISTGRVFISAKYYANMLGISAPIIASNGAYIKEKDKEEIIYKSPIDESLCKDIINIAKNYEFHFYLNTCDTIISAKPYPKGYTYLEMSNELPDDMKVHLEVNTNLEEEATNRNGQIVKAICISDDREMLENARKEIESLGNLEIVSSLGDNFEIMNKEVSKGKGVKVLADFYGISQDEVICMGDGENDLSMIKYAGLGVVMGNAPDSIKKYADYIADTNDNDGVAKVIEEFVLD</sequence>
<dbReference type="GO" id="GO:0016791">
    <property type="term" value="F:phosphatase activity"/>
    <property type="evidence" value="ECO:0007669"/>
    <property type="project" value="TreeGrafter"/>
</dbReference>
<dbReference type="SFLD" id="SFLDG01144">
    <property type="entry name" value="C2.B.4:_PGP_Like"/>
    <property type="match status" value="1"/>
</dbReference>